<dbReference type="Proteomes" id="UP001281656">
    <property type="component" value="Unassembled WGS sequence"/>
</dbReference>
<organism evidence="1 2">
    <name type="scientific">Clostridium tanneri</name>
    <dbReference type="NCBI Taxonomy" id="3037988"/>
    <lineage>
        <taxon>Bacteria</taxon>
        <taxon>Bacillati</taxon>
        <taxon>Bacillota</taxon>
        <taxon>Clostridia</taxon>
        <taxon>Eubacteriales</taxon>
        <taxon>Clostridiaceae</taxon>
        <taxon>Clostridium</taxon>
    </lineage>
</organism>
<dbReference type="EMBL" id="JARUJP010000027">
    <property type="protein sequence ID" value="MDW8802760.1"/>
    <property type="molecule type" value="Genomic_DNA"/>
</dbReference>
<evidence type="ECO:0000313" key="2">
    <source>
        <dbReference type="Proteomes" id="UP001281656"/>
    </source>
</evidence>
<gene>
    <name evidence="1" type="ORF">P8V03_16560</name>
</gene>
<reference evidence="1 2" key="1">
    <citation type="submission" date="2023-04" db="EMBL/GenBank/DDBJ databases">
        <title>Clostridium tannerae sp. nov., isolated from the fecal material of an alpaca.</title>
        <authorList>
            <person name="Miller S."/>
            <person name="Hendry M."/>
            <person name="King J."/>
            <person name="Sankaranarayanan K."/>
            <person name="Lawson P.A."/>
        </authorList>
    </citation>
    <scope>NUCLEOTIDE SEQUENCE [LARGE SCALE GENOMIC DNA]</scope>
    <source>
        <strain evidence="1 2">A1-XYC3</strain>
    </source>
</reference>
<comment type="caution">
    <text evidence="1">The sequence shown here is derived from an EMBL/GenBank/DDBJ whole genome shotgun (WGS) entry which is preliminary data.</text>
</comment>
<proteinExistence type="predicted"/>
<evidence type="ECO:0000313" key="1">
    <source>
        <dbReference type="EMBL" id="MDW8802760.1"/>
    </source>
</evidence>
<accession>A0ABU4JX90</accession>
<dbReference type="RefSeq" id="WP_318799025.1">
    <property type="nucleotide sequence ID" value="NZ_JARUJP010000027.1"/>
</dbReference>
<name>A0ABU4JX90_9CLOT</name>
<protein>
    <submittedName>
        <fullName evidence="1">Uncharacterized protein</fullName>
    </submittedName>
</protein>
<sequence length="478" mass="56018">MKYIGPFLRINKLKKENIEEQLFYLAKESLNQIVLYSKCGVCTSLKDLKIKKISNFDINTFKDLSPLLCIYKKASPKLLNVDDKLCWNEDKFKREVNIDSNSYMTLCLLELCSYYDSFKNIDTNKYNLGKIYRSVCKSQLEFYATYLRNDEGVFIDKGSQNNIYDEELKFEEKNKKFSFASQALLMAAYYKCALLVDDDKESYMNFSIDILNMLIQYKEDLYELSSEELVKLCFALNLFYKYSENEACKLLLLDLSELLCEENLYESHIISAEKVDLSSMKYMNYILFYRNTGIIKFKDKAEALYKKLLTLYDPEKGIFIKETEDKDINFSCLEIMSYLLTCLIHSHIADDKNKSESIATDIFKRQVLDSGLVLSWPEAPGLNDVERYRNFSLRPEDLVEEQNFRMPSIPTPESCELAPVFAKHVTYNKKKEIFKNPKASFDANKNLLIFFLIISFFKPECIQRSNDIDEEECKDKPK</sequence>
<keyword evidence="2" id="KW-1185">Reference proteome</keyword>